<name>A0A194S5V0_RHOGW</name>
<proteinExistence type="predicted"/>
<dbReference type="RefSeq" id="XP_018271968.1">
    <property type="nucleotide sequence ID" value="XM_018416581.1"/>
</dbReference>
<evidence type="ECO:0000313" key="2">
    <source>
        <dbReference type="EMBL" id="KPV75919.1"/>
    </source>
</evidence>
<dbReference type="OrthoDB" id="2525975at2759"/>
<sequence length="513" mass="54297">MPTASDFICRLRELEADRQRIELSQALLQGEVRAFSHEVARAAQSDPNILGLLQAEARALLPLAAPLDPPEQLTIDSGDFIIGTFDEDVILPSSLPFLDLSPPFGATGDDAAAPTFPPLVDIPDLPFPDAVMSLPTSSFGYDAHALSVSTSAPSTISSSPRSSFCSPVFSPMDVAASSFGTDWTSSYYSSGSTGAVSHAGASLTSGFALVPPRFAHAPFDAHLEALVASSSTLERVPSRAGKVKCESQAGDVRFDPLATSTSVRRRQSSFGSSTSPDIPVSPELEPALHKSTACSSRARSMRQAVKGATTSTAVKKNDEHMFAVYIQGVGKTGETSLTRLYLDHSSLDPTSPLGCTVTGDTLYTASSFARDCERASVYSFFTASRAQWVVEFSLAGPAIVPVTSSSSDTTTTAAATRTFVHFLPGDLVVSPSLPLGSREWWRLQECRGAHAGYPGGAWTARYDDEAATASGGAGGGAEKRRPARILAHFLKCCPVDDADGEWSLMKLARLMKK</sequence>
<reference evidence="2 3" key="1">
    <citation type="journal article" date="2015" name="Front. Microbiol.">
        <title>Genome sequence of the plant growth promoting endophytic yeast Rhodotorula graminis WP1.</title>
        <authorList>
            <person name="Firrincieli A."/>
            <person name="Otillar R."/>
            <person name="Salamov A."/>
            <person name="Schmutz J."/>
            <person name="Khan Z."/>
            <person name="Redman R.S."/>
            <person name="Fleck N.D."/>
            <person name="Lindquist E."/>
            <person name="Grigoriev I.V."/>
            <person name="Doty S.L."/>
        </authorList>
    </citation>
    <scope>NUCLEOTIDE SEQUENCE [LARGE SCALE GENOMIC DNA]</scope>
    <source>
        <strain evidence="2 3">WP1</strain>
    </source>
</reference>
<gene>
    <name evidence="2" type="ORF">RHOBADRAFT_52930</name>
</gene>
<dbReference type="OMA" id="CRNSHAG"/>
<accession>A0A194S5V0</accession>
<protein>
    <submittedName>
        <fullName evidence="2">Uncharacterized protein</fullName>
    </submittedName>
</protein>
<organism evidence="2 3">
    <name type="scientific">Rhodotorula graminis (strain WP1)</name>
    <dbReference type="NCBI Taxonomy" id="578459"/>
    <lineage>
        <taxon>Eukaryota</taxon>
        <taxon>Fungi</taxon>
        <taxon>Dikarya</taxon>
        <taxon>Basidiomycota</taxon>
        <taxon>Pucciniomycotina</taxon>
        <taxon>Microbotryomycetes</taxon>
        <taxon>Sporidiobolales</taxon>
        <taxon>Sporidiobolaceae</taxon>
        <taxon>Rhodotorula</taxon>
    </lineage>
</organism>
<dbReference type="GeneID" id="28977029"/>
<dbReference type="EMBL" id="KQ474077">
    <property type="protein sequence ID" value="KPV75919.1"/>
    <property type="molecule type" value="Genomic_DNA"/>
</dbReference>
<evidence type="ECO:0000256" key="1">
    <source>
        <dbReference type="SAM" id="MobiDB-lite"/>
    </source>
</evidence>
<feature type="region of interest" description="Disordered" evidence="1">
    <location>
        <begin position="263"/>
        <end position="283"/>
    </location>
</feature>
<evidence type="ECO:0000313" key="3">
    <source>
        <dbReference type="Proteomes" id="UP000053890"/>
    </source>
</evidence>
<keyword evidence="3" id="KW-1185">Reference proteome</keyword>
<dbReference type="AlphaFoldDB" id="A0A194S5V0"/>
<feature type="compositionally biased region" description="Polar residues" evidence="1">
    <location>
        <begin position="263"/>
        <end position="276"/>
    </location>
</feature>
<dbReference type="Proteomes" id="UP000053890">
    <property type="component" value="Unassembled WGS sequence"/>
</dbReference>